<accession>A0A9D9HBL9</accession>
<evidence type="ECO:0000313" key="1">
    <source>
        <dbReference type="EMBL" id="MBO8444108.1"/>
    </source>
</evidence>
<comment type="caution">
    <text evidence="1">The sequence shown here is derived from an EMBL/GenBank/DDBJ whole genome shotgun (WGS) entry which is preliminary data.</text>
</comment>
<dbReference type="PROSITE" id="PS51257">
    <property type="entry name" value="PROKAR_LIPOPROTEIN"/>
    <property type="match status" value="1"/>
</dbReference>
<sequence>MMKNRNIFPMLLVTLTAVSCQIYSGDSPSANSASLSSLSENLFENYFSTPSKYVLCMREVSRYIYDMTSDEQDASIFKYVVGQIQENTYHIENFGTVSTGGKPVDEAGAVWHLTTESFPSWYGNDDYGGLYSIESLSVEIACISAVEWSLDVSSSGYSASGTPSGAVAQSELSVRIGTFDSGNSVFELSGSGVMREGEYETSFRIDDEEGMVMLLSGEYSVFGTFFVDIFRDGRTVDSCVMTLLGEDRKFSTGRDDDR</sequence>
<dbReference type="EMBL" id="JADIMO010000006">
    <property type="protein sequence ID" value="MBO8444108.1"/>
    <property type="molecule type" value="Genomic_DNA"/>
</dbReference>
<proteinExistence type="predicted"/>
<protein>
    <recommendedName>
        <fullName evidence="3">Lipoprotein</fullName>
    </recommendedName>
</protein>
<dbReference type="Proteomes" id="UP000823619">
    <property type="component" value="Unassembled WGS sequence"/>
</dbReference>
<dbReference type="AlphaFoldDB" id="A0A9D9HBL9"/>
<organism evidence="1 2">
    <name type="scientific">Candidatus Cryptobacteroides merdavium</name>
    <dbReference type="NCBI Taxonomy" id="2840769"/>
    <lineage>
        <taxon>Bacteria</taxon>
        <taxon>Pseudomonadati</taxon>
        <taxon>Bacteroidota</taxon>
        <taxon>Bacteroidia</taxon>
        <taxon>Bacteroidales</taxon>
        <taxon>Candidatus Cryptobacteroides</taxon>
    </lineage>
</organism>
<reference evidence="1" key="2">
    <citation type="journal article" date="2021" name="PeerJ">
        <title>Extensive microbial diversity within the chicken gut microbiome revealed by metagenomics and culture.</title>
        <authorList>
            <person name="Gilroy R."/>
            <person name="Ravi A."/>
            <person name="Getino M."/>
            <person name="Pursley I."/>
            <person name="Horton D.L."/>
            <person name="Alikhan N.F."/>
            <person name="Baker D."/>
            <person name="Gharbi K."/>
            <person name="Hall N."/>
            <person name="Watson M."/>
            <person name="Adriaenssens E.M."/>
            <person name="Foster-Nyarko E."/>
            <person name="Jarju S."/>
            <person name="Secka A."/>
            <person name="Antonio M."/>
            <person name="Oren A."/>
            <person name="Chaudhuri R.R."/>
            <person name="La Ragione R."/>
            <person name="Hildebrand F."/>
            <person name="Pallen M.J."/>
        </authorList>
    </citation>
    <scope>NUCLEOTIDE SEQUENCE</scope>
    <source>
        <strain evidence="1">D5-748</strain>
    </source>
</reference>
<evidence type="ECO:0000313" key="2">
    <source>
        <dbReference type="Proteomes" id="UP000823619"/>
    </source>
</evidence>
<evidence type="ECO:0008006" key="3">
    <source>
        <dbReference type="Google" id="ProtNLM"/>
    </source>
</evidence>
<name>A0A9D9HBL9_9BACT</name>
<gene>
    <name evidence="1" type="ORF">IAC23_00180</name>
</gene>
<reference evidence="1" key="1">
    <citation type="submission" date="2020-10" db="EMBL/GenBank/DDBJ databases">
        <authorList>
            <person name="Gilroy R."/>
        </authorList>
    </citation>
    <scope>NUCLEOTIDE SEQUENCE</scope>
    <source>
        <strain evidence="1">D5-748</strain>
    </source>
</reference>